<accession>A0A0F9ME59</accession>
<name>A0A0F9ME59_9ZZZZ</name>
<dbReference type="AlphaFoldDB" id="A0A0F9ME59"/>
<reference evidence="1" key="1">
    <citation type="journal article" date="2015" name="Nature">
        <title>Complex archaea that bridge the gap between prokaryotes and eukaryotes.</title>
        <authorList>
            <person name="Spang A."/>
            <person name="Saw J.H."/>
            <person name="Jorgensen S.L."/>
            <person name="Zaremba-Niedzwiedzka K."/>
            <person name="Martijn J."/>
            <person name="Lind A.E."/>
            <person name="van Eijk R."/>
            <person name="Schleper C."/>
            <person name="Guy L."/>
            <person name="Ettema T.J."/>
        </authorList>
    </citation>
    <scope>NUCLEOTIDE SEQUENCE</scope>
</reference>
<organism evidence="1">
    <name type="scientific">marine sediment metagenome</name>
    <dbReference type="NCBI Taxonomy" id="412755"/>
    <lineage>
        <taxon>unclassified sequences</taxon>
        <taxon>metagenomes</taxon>
        <taxon>ecological metagenomes</taxon>
    </lineage>
</organism>
<evidence type="ECO:0000313" key="1">
    <source>
        <dbReference type="EMBL" id="KKM97616.1"/>
    </source>
</evidence>
<sequence length="32" mass="3501">MTGIGENFLFESRGAFLAKIDSYFCSAGFSSF</sequence>
<dbReference type="EMBL" id="LAZR01005726">
    <property type="protein sequence ID" value="KKM97616.1"/>
    <property type="molecule type" value="Genomic_DNA"/>
</dbReference>
<proteinExistence type="predicted"/>
<protein>
    <submittedName>
        <fullName evidence="1">Uncharacterized protein</fullName>
    </submittedName>
</protein>
<gene>
    <name evidence="1" type="ORF">LCGC14_1166300</name>
</gene>
<feature type="non-terminal residue" evidence="1">
    <location>
        <position position="32"/>
    </location>
</feature>
<comment type="caution">
    <text evidence="1">The sequence shown here is derived from an EMBL/GenBank/DDBJ whole genome shotgun (WGS) entry which is preliminary data.</text>
</comment>